<dbReference type="FunFam" id="3.30.70.270:FF:000020">
    <property type="entry name" value="Transposon Tf2-6 polyprotein-like Protein"/>
    <property type="match status" value="1"/>
</dbReference>
<proteinExistence type="predicted"/>
<evidence type="ECO:0000313" key="3">
    <source>
        <dbReference type="Proteomes" id="UP000789375"/>
    </source>
</evidence>
<feature type="non-terminal residue" evidence="2">
    <location>
        <position position="1"/>
    </location>
</feature>
<dbReference type="Gene3D" id="3.30.70.270">
    <property type="match status" value="2"/>
</dbReference>
<feature type="non-terminal residue" evidence="2">
    <location>
        <position position="166"/>
    </location>
</feature>
<accession>A0A9N9ICN9</accession>
<keyword evidence="3" id="KW-1185">Reference proteome</keyword>
<dbReference type="PANTHER" id="PTHR33064">
    <property type="entry name" value="POL PROTEIN"/>
    <property type="match status" value="1"/>
</dbReference>
<dbReference type="InterPro" id="IPR041577">
    <property type="entry name" value="RT_RNaseH_2"/>
</dbReference>
<gene>
    <name evidence="2" type="ORF">FMOSSE_LOCUS15623</name>
</gene>
<feature type="domain" description="Reverse transcriptase/retrotransposon-derived protein RNase H-like" evidence="1">
    <location>
        <begin position="86"/>
        <end position="166"/>
    </location>
</feature>
<comment type="caution">
    <text evidence="2">The sequence shown here is derived from an EMBL/GenBank/DDBJ whole genome shotgun (WGS) entry which is preliminary data.</text>
</comment>
<name>A0A9N9ICN9_FUNMO</name>
<dbReference type="EMBL" id="CAJVPP010016738">
    <property type="protein sequence ID" value="CAG8730487.1"/>
    <property type="molecule type" value="Genomic_DNA"/>
</dbReference>
<protein>
    <submittedName>
        <fullName evidence="2">2047_t:CDS:1</fullName>
    </submittedName>
</protein>
<evidence type="ECO:0000313" key="2">
    <source>
        <dbReference type="EMBL" id="CAG8730487.1"/>
    </source>
</evidence>
<organism evidence="2 3">
    <name type="scientific">Funneliformis mosseae</name>
    <name type="common">Endomycorrhizal fungus</name>
    <name type="synonym">Glomus mosseae</name>
    <dbReference type="NCBI Taxonomy" id="27381"/>
    <lineage>
        <taxon>Eukaryota</taxon>
        <taxon>Fungi</taxon>
        <taxon>Fungi incertae sedis</taxon>
        <taxon>Mucoromycota</taxon>
        <taxon>Glomeromycotina</taxon>
        <taxon>Glomeromycetes</taxon>
        <taxon>Glomerales</taxon>
        <taxon>Glomeraceae</taxon>
        <taxon>Funneliformis</taxon>
    </lineage>
</organism>
<dbReference type="AlphaFoldDB" id="A0A9N9ICN9"/>
<dbReference type="InterPro" id="IPR051320">
    <property type="entry name" value="Viral_Replic_Matur_Polypro"/>
</dbReference>
<dbReference type="InterPro" id="IPR043128">
    <property type="entry name" value="Rev_trsase/Diguanyl_cyclase"/>
</dbReference>
<sequence length="166" mass="19083">NLKIKLEKCSFALHELEYLRHIVGSNGIKPDSKKLQTMKNLPMPKTPKEVRIALGLFSYYRHFIQNFAKIAGPLHDLTKKNKEWNWTNQHQDSFNTLKQKLMEAPVLAQPDLRKVFILQTDASDKGLGAVFTQKDDQDAEHPITFASKKLSDLELKYTTTEKECLA</sequence>
<dbReference type="InterPro" id="IPR043502">
    <property type="entry name" value="DNA/RNA_pol_sf"/>
</dbReference>
<dbReference type="Pfam" id="PF17919">
    <property type="entry name" value="RT_RNaseH_2"/>
    <property type="match status" value="1"/>
</dbReference>
<dbReference type="Proteomes" id="UP000789375">
    <property type="component" value="Unassembled WGS sequence"/>
</dbReference>
<dbReference type="SUPFAM" id="SSF56672">
    <property type="entry name" value="DNA/RNA polymerases"/>
    <property type="match status" value="1"/>
</dbReference>
<evidence type="ECO:0000259" key="1">
    <source>
        <dbReference type="Pfam" id="PF17919"/>
    </source>
</evidence>
<reference evidence="2" key="1">
    <citation type="submission" date="2021-06" db="EMBL/GenBank/DDBJ databases">
        <authorList>
            <person name="Kallberg Y."/>
            <person name="Tangrot J."/>
            <person name="Rosling A."/>
        </authorList>
    </citation>
    <scope>NUCLEOTIDE SEQUENCE</scope>
    <source>
        <strain evidence="2">87-6 pot B 2015</strain>
    </source>
</reference>
<dbReference type="PANTHER" id="PTHR33064:SF37">
    <property type="entry name" value="RIBONUCLEASE H"/>
    <property type="match status" value="1"/>
</dbReference>